<dbReference type="GO" id="GO:0006465">
    <property type="term" value="P:signal peptide processing"/>
    <property type="evidence" value="ECO:0007669"/>
    <property type="project" value="TreeGrafter"/>
</dbReference>
<dbReference type="GO" id="GO:0004252">
    <property type="term" value="F:serine-type endopeptidase activity"/>
    <property type="evidence" value="ECO:0007669"/>
    <property type="project" value="InterPro"/>
</dbReference>
<dbReference type="Proteomes" id="UP000737018">
    <property type="component" value="Unassembled WGS sequence"/>
</dbReference>
<keyword evidence="3" id="KW-1185">Reference proteome</keyword>
<dbReference type="PANTHER" id="PTHR43390:SF2">
    <property type="entry name" value="THYLAKOIDAL PROCESSING PEPTIDASE 2, CHLOROPLASTIC-RELATED"/>
    <property type="match status" value="1"/>
</dbReference>
<sequence>MKMEAGKSKFDQKSGWFSKILNFCSKDAKVVFTVMTMSISFKPFLANPRSIPSSSMAPTLDVGGGSSLVVVKKLKKEGSHLSFSLRTCSGGGLSWAWWVRL</sequence>
<protein>
    <recommendedName>
        <fullName evidence="4">Peptidase S26 domain-containing protein</fullName>
    </recommendedName>
</protein>
<dbReference type="PROSITE" id="PS00501">
    <property type="entry name" value="SPASE_I_1"/>
    <property type="match status" value="1"/>
</dbReference>
<organism evidence="2 3">
    <name type="scientific">Castanea mollissima</name>
    <name type="common">Chinese chestnut</name>
    <dbReference type="NCBI Taxonomy" id="60419"/>
    <lineage>
        <taxon>Eukaryota</taxon>
        <taxon>Viridiplantae</taxon>
        <taxon>Streptophyta</taxon>
        <taxon>Embryophyta</taxon>
        <taxon>Tracheophyta</taxon>
        <taxon>Spermatophyta</taxon>
        <taxon>Magnoliopsida</taxon>
        <taxon>eudicotyledons</taxon>
        <taxon>Gunneridae</taxon>
        <taxon>Pentapetalae</taxon>
        <taxon>rosids</taxon>
        <taxon>fabids</taxon>
        <taxon>Fagales</taxon>
        <taxon>Fagaceae</taxon>
        <taxon>Castanea</taxon>
    </lineage>
</organism>
<reference evidence="2" key="1">
    <citation type="submission" date="2020-03" db="EMBL/GenBank/DDBJ databases">
        <title>Castanea mollissima Vanexum genome sequencing.</title>
        <authorList>
            <person name="Staton M."/>
        </authorList>
    </citation>
    <scope>NUCLEOTIDE SEQUENCE</scope>
    <source>
        <tissue evidence="2">Leaf</tissue>
    </source>
</reference>
<dbReference type="OrthoDB" id="1738769at2759"/>
<dbReference type="GO" id="GO:0010027">
    <property type="term" value="P:thylakoid membrane organization"/>
    <property type="evidence" value="ECO:0007669"/>
    <property type="project" value="TreeGrafter"/>
</dbReference>
<evidence type="ECO:0000313" key="2">
    <source>
        <dbReference type="EMBL" id="KAF3946945.1"/>
    </source>
</evidence>
<keyword evidence="1" id="KW-0378">Hydrolase</keyword>
<evidence type="ECO:0000256" key="1">
    <source>
        <dbReference type="ARBA" id="ARBA00022801"/>
    </source>
</evidence>
<proteinExistence type="predicted"/>
<evidence type="ECO:0000313" key="3">
    <source>
        <dbReference type="Proteomes" id="UP000737018"/>
    </source>
</evidence>
<dbReference type="InterPro" id="IPR019756">
    <property type="entry name" value="Pept_S26A_signal_pept_1_Ser-AS"/>
</dbReference>
<dbReference type="GO" id="GO:0009535">
    <property type="term" value="C:chloroplast thylakoid membrane"/>
    <property type="evidence" value="ECO:0007669"/>
    <property type="project" value="TreeGrafter"/>
</dbReference>
<dbReference type="AlphaFoldDB" id="A0A8J4VA03"/>
<name>A0A8J4VA03_9ROSI</name>
<dbReference type="PANTHER" id="PTHR43390">
    <property type="entry name" value="SIGNAL PEPTIDASE I"/>
    <property type="match status" value="1"/>
</dbReference>
<dbReference type="EMBL" id="JRKL02008374">
    <property type="protein sequence ID" value="KAF3946945.1"/>
    <property type="molecule type" value="Genomic_DNA"/>
</dbReference>
<evidence type="ECO:0008006" key="4">
    <source>
        <dbReference type="Google" id="ProtNLM"/>
    </source>
</evidence>
<gene>
    <name evidence="2" type="ORF">CMV_026846</name>
</gene>
<accession>A0A8J4VA03</accession>
<dbReference type="InterPro" id="IPR000223">
    <property type="entry name" value="Pept_S26A_signal_pept_1"/>
</dbReference>
<comment type="caution">
    <text evidence="2">The sequence shown here is derived from an EMBL/GenBank/DDBJ whole genome shotgun (WGS) entry which is preliminary data.</text>
</comment>